<organism evidence="1 2">
    <name type="scientific">Nitrospira defluvii</name>
    <dbReference type="NCBI Taxonomy" id="330214"/>
    <lineage>
        <taxon>Bacteria</taxon>
        <taxon>Pseudomonadati</taxon>
        <taxon>Nitrospirota</taxon>
        <taxon>Nitrospiria</taxon>
        <taxon>Nitrospirales</taxon>
        <taxon>Nitrospiraceae</taxon>
        <taxon>Nitrospira</taxon>
    </lineage>
</organism>
<accession>A0ABM8QRI6</accession>
<dbReference type="Proteomes" id="UP000675880">
    <property type="component" value="Unassembled WGS sequence"/>
</dbReference>
<dbReference type="EMBL" id="CAJNBJ010000001">
    <property type="protein sequence ID" value="CAE6711329.1"/>
    <property type="molecule type" value="Genomic_DNA"/>
</dbReference>
<dbReference type="RefSeq" id="WP_213041001.1">
    <property type="nucleotide sequence ID" value="NZ_CAJNBJ010000001.1"/>
</dbReference>
<keyword evidence="2" id="KW-1185">Reference proteome</keyword>
<evidence type="ECO:0000313" key="1">
    <source>
        <dbReference type="EMBL" id="CAE6711329.1"/>
    </source>
</evidence>
<sequence>MAATASIVLIIRQDPRTSALPVEALRIALGLAAGENPITVVLMGSAVLLLAEDTEEIVDLDILEKYLPSFEHLQIPFLLVQDPGPQPALLDGFAVTDGTLESARQAMTAADRVLVF</sequence>
<dbReference type="SUPFAM" id="SSF75169">
    <property type="entry name" value="DsrEFH-like"/>
    <property type="match status" value="1"/>
</dbReference>
<proteinExistence type="predicted"/>
<name>A0ABM8QRI6_9BACT</name>
<dbReference type="InterPro" id="IPR027396">
    <property type="entry name" value="DsrEFH-like"/>
</dbReference>
<gene>
    <name evidence="1" type="ORF">NSPZN2_11230</name>
</gene>
<evidence type="ECO:0000313" key="2">
    <source>
        <dbReference type="Proteomes" id="UP000675880"/>
    </source>
</evidence>
<reference evidence="1 2" key="1">
    <citation type="submission" date="2021-02" db="EMBL/GenBank/DDBJ databases">
        <authorList>
            <person name="Han P."/>
        </authorList>
    </citation>
    <scope>NUCLEOTIDE SEQUENCE [LARGE SCALE GENOMIC DNA]</scope>
    <source>
        <strain evidence="1">Candidatus Nitrospira sp. ZN2</strain>
    </source>
</reference>
<protein>
    <submittedName>
        <fullName evidence="1">Uncharacterized protein</fullName>
    </submittedName>
</protein>
<dbReference type="Gene3D" id="3.40.1260.10">
    <property type="entry name" value="DsrEFH-like"/>
    <property type="match status" value="1"/>
</dbReference>
<comment type="caution">
    <text evidence="1">The sequence shown here is derived from an EMBL/GenBank/DDBJ whole genome shotgun (WGS) entry which is preliminary data.</text>
</comment>